<gene>
    <name evidence="1" type="ORF">AQI88_12490</name>
</gene>
<organism evidence="1 2">
    <name type="scientific">Streptomyces cellostaticus</name>
    <dbReference type="NCBI Taxonomy" id="67285"/>
    <lineage>
        <taxon>Bacteria</taxon>
        <taxon>Bacillati</taxon>
        <taxon>Actinomycetota</taxon>
        <taxon>Actinomycetes</taxon>
        <taxon>Kitasatosporales</taxon>
        <taxon>Streptomycetaceae</taxon>
        <taxon>Streptomyces</taxon>
    </lineage>
</organism>
<sequence length="235" mass="26316">MTGPRTGSDPASPGLEASWCATGLGDHRHCHHTYACYPYASLPPLDPDRYTGRFDWLGPAGEPVAEQVTRLTALAAELAAGGLTLPQDFVTFRTGSRRHTARDTVSVTGCWPDLSDPLPSPAEPGAALVRFLRDQQDCVLWYLYLRPTGEASVVQSCLDHEYEAQRDGRRTESDPEESEEQRAAIFWCAPSFEEFAHRFWIENRVWRATRGEDLPGLEPQLRDHLRHYAPPEVSV</sequence>
<proteinExistence type="predicted"/>
<evidence type="ECO:0000313" key="1">
    <source>
        <dbReference type="EMBL" id="KUM96374.1"/>
    </source>
</evidence>
<reference evidence="1 2" key="1">
    <citation type="submission" date="2015-10" db="EMBL/GenBank/DDBJ databases">
        <title>Draft genome sequence of Streptomyces cellostaticus DSM 40189, type strain for the species Streptomyces cellostaticus.</title>
        <authorList>
            <person name="Ruckert C."/>
            <person name="Winkler A."/>
            <person name="Kalinowski J."/>
            <person name="Kampfer P."/>
            <person name="Glaeser S."/>
        </authorList>
    </citation>
    <scope>NUCLEOTIDE SEQUENCE [LARGE SCALE GENOMIC DNA]</scope>
    <source>
        <strain evidence="1 2">DSM 40189</strain>
    </source>
</reference>
<keyword evidence="2" id="KW-1185">Reference proteome</keyword>
<dbReference type="Proteomes" id="UP000054241">
    <property type="component" value="Unassembled WGS sequence"/>
</dbReference>
<name>A0A101NNN9_9ACTN</name>
<comment type="caution">
    <text evidence="1">The sequence shown here is derived from an EMBL/GenBank/DDBJ whole genome shotgun (WGS) entry which is preliminary data.</text>
</comment>
<accession>A0A101NNN9</accession>
<protein>
    <submittedName>
        <fullName evidence="1">Uncharacterized protein</fullName>
    </submittedName>
</protein>
<evidence type="ECO:0000313" key="2">
    <source>
        <dbReference type="Proteomes" id="UP000054241"/>
    </source>
</evidence>
<dbReference type="STRING" id="67285.AQI88_12490"/>
<dbReference type="OrthoDB" id="185014at2"/>
<dbReference type="EMBL" id="LMWL01000019">
    <property type="protein sequence ID" value="KUM96374.1"/>
    <property type="molecule type" value="Genomic_DNA"/>
</dbReference>
<dbReference type="RefSeq" id="WP_066997177.1">
    <property type="nucleotide sequence ID" value="NZ_BNDU01000006.1"/>
</dbReference>
<dbReference type="AlphaFoldDB" id="A0A101NNN9"/>